<reference evidence="1" key="1">
    <citation type="submission" date="2023-07" db="EMBL/GenBank/DDBJ databases">
        <title>Black Yeasts Isolated from many extreme environments.</title>
        <authorList>
            <person name="Coleine C."/>
            <person name="Stajich J.E."/>
            <person name="Selbmann L."/>
        </authorList>
    </citation>
    <scope>NUCLEOTIDE SEQUENCE</scope>
    <source>
        <strain evidence="1">CCFEE 5714</strain>
    </source>
</reference>
<evidence type="ECO:0000313" key="1">
    <source>
        <dbReference type="EMBL" id="KAK3691119.1"/>
    </source>
</evidence>
<keyword evidence="2" id="KW-1185">Reference proteome</keyword>
<sequence>MTPAWILPVFPIMIGGTLAQLIAPSQPPSQRMPIIVAGVACQGLGWMVAFLMYAAYLQRLMAYGLPAPNLRPGMFISVGPPSFTGLALIGLSEALPADYGYFSKRPFAIEILQIVADFTAIFLWMLAFWFFCVTVIAIMAGLRKMNFHLIWWGLVFPNVGFAIATIKIGQQLQSEAVLWVSSIMTILLVALWMFVLAAHIRAVLSKEIMMPGKDEDKVCFKEDDEKHGVAAPP</sequence>
<comment type="caution">
    <text evidence="1">The sequence shown here is derived from an EMBL/GenBank/DDBJ whole genome shotgun (WGS) entry which is preliminary data.</text>
</comment>
<gene>
    <name evidence="1" type="ORF">LTR37_018872</name>
</gene>
<name>A0ACC3MFR9_9PEZI</name>
<evidence type="ECO:0000313" key="2">
    <source>
        <dbReference type="Proteomes" id="UP001281147"/>
    </source>
</evidence>
<accession>A0ACC3MFR9</accession>
<dbReference type="Proteomes" id="UP001281147">
    <property type="component" value="Unassembled WGS sequence"/>
</dbReference>
<proteinExistence type="predicted"/>
<protein>
    <submittedName>
        <fullName evidence="1">Uncharacterized protein</fullName>
    </submittedName>
</protein>
<organism evidence="1 2">
    <name type="scientific">Vermiconidia calcicola</name>
    <dbReference type="NCBI Taxonomy" id="1690605"/>
    <lineage>
        <taxon>Eukaryota</taxon>
        <taxon>Fungi</taxon>
        <taxon>Dikarya</taxon>
        <taxon>Ascomycota</taxon>
        <taxon>Pezizomycotina</taxon>
        <taxon>Dothideomycetes</taxon>
        <taxon>Dothideomycetidae</taxon>
        <taxon>Mycosphaerellales</taxon>
        <taxon>Extremaceae</taxon>
        <taxon>Vermiconidia</taxon>
    </lineage>
</organism>
<dbReference type="EMBL" id="JAUTXU010000275">
    <property type="protein sequence ID" value="KAK3691119.1"/>
    <property type="molecule type" value="Genomic_DNA"/>
</dbReference>